<evidence type="ECO:0000256" key="2">
    <source>
        <dbReference type="SAM" id="MobiDB-lite"/>
    </source>
</evidence>
<dbReference type="Gene3D" id="1.10.1130.10">
    <property type="entry name" value="Flavocytochrome C3, Chain A"/>
    <property type="match status" value="1"/>
</dbReference>
<evidence type="ECO:0000313" key="6">
    <source>
        <dbReference type="Proteomes" id="UP000178943"/>
    </source>
</evidence>
<dbReference type="SUPFAM" id="SSF48695">
    <property type="entry name" value="Multiheme cytochromes"/>
    <property type="match status" value="2"/>
</dbReference>
<evidence type="ECO:0000256" key="3">
    <source>
        <dbReference type="SAM" id="Phobius"/>
    </source>
</evidence>
<dbReference type="PANTHER" id="PTHR35038:SF6">
    <property type="entry name" value="SURFACE LOCALIZED DECAHEME CYTOCHROME C LIPOPROTEIN"/>
    <property type="match status" value="1"/>
</dbReference>
<organism evidence="5 6">
    <name type="scientific">Candidatus Fischerbacteria bacterium RBG_13_37_8</name>
    <dbReference type="NCBI Taxonomy" id="1817863"/>
    <lineage>
        <taxon>Bacteria</taxon>
        <taxon>Candidatus Fischeribacteriota</taxon>
    </lineage>
</organism>
<gene>
    <name evidence="5" type="ORF">A2Y62_22135</name>
</gene>
<dbReference type="Proteomes" id="UP000178943">
    <property type="component" value="Unassembled WGS sequence"/>
</dbReference>
<keyword evidence="3" id="KW-0812">Transmembrane</keyword>
<name>A0A1F5VX85_9BACT</name>
<dbReference type="PANTHER" id="PTHR35038">
    <property type="entry name" value="DISSIMILATORY SULFITE REDUCTASE SIRA"/>
    <property type="match status" value="1"/>
</dbReference>
<keyword evidence="3" id="KW-1133">Transmembrane helix</keyword>
<dbReference type="EMBL" id="MFGW01000036">
    <property type="protein sequence ID" value="OGF67990.1"/>
    <property type="molecule type" value="Genomic_DNA"/>
</dbReference>
<dbReference type="InterPro" id="IPR051829">
    <property type="entry name" value="Multiheme_Cytochr_ET"/>
</dbReference>
<proteinExistence type="predicted"/>
<evidence type="ECO:0000313" key="5">
    <source>
        <dbReference type="EMBL" id="OGF67990.1"/>
    </source>
</evidence>
<dbReference type="InterPro" id="IPR036280">
    <property type="entry name" value="Multihaem_cyt_sf"/>
</dbReference>
<comment type="caution">
    <text evidence="5">The sequence shown here is derived from an EMBL/GenBank/DDBJ whole genome shotgun (WGS) entry which is preliminary data.</text>
</comment>
<reference evidence="5 6" key="1">
    <citation type="journal article" date="2016" name="Nat. Commun.">
        <title>Thousands of microbial genomes shed light on interconnected biogeochemical processes in an aquifer system.</title>
        <authorList>
            <person name="Anantharaman K."/>
            <person name="Brown C.T."/>
            <person name="Hug L.A."/>
            <person name="Sharon I."/>
            <person name="Castelle C.J."/>
            <person name="Probst A.J."/>
            <person name="Thomas B.C."/>
            <person name="Singh A."/>
            <person name="Wilkins M.J."/>
            <person name="Karaoz U."/>
            <person name="Brodie E.L."/>
            <person name="Williams K.H."/>
            <person name="Hubbard S.S."/>
            <person name="Banfield J.F."/>
        </authorList>
    </citation>
    <scope>NUCLEOTIDE SEQUENCE [LARGE SCALE GENOMIC DNA]</scope>
</reference>
<keyword evidence="1" id="KW-0732">Signal</keyword>
<dbReference type="InterPro" id="IPR010177">
    <property type="entry name" value="Paired_CXXCH_1"/>
</dbReference>
<sequence length="657" mass="71804">MTGTKSNRITIYWLLVPVIMVYMSSITWSTDYPHNFEWTPPANGIQCTNCHRVKNAPGGRLTLVGGNVNMCVYCHDTGKWASHFPFAYGNQSLPGTSGTSHGFERQAVQSGYDATAPLDPNMALFLELEIINGNPACVPPGCVACSVCHDSHNHSIAFPFLRKGKDQICAQCHAAREQTVSPYTSHPVKKAIPVNPNYQTPPHLELINNKADCLTCHGMHYTYSNMERRGIAESGTTTCLTDNDATWVDNQYNGWELQIGITTNPDRYNWRKRRTITSTNGTTKTICWTDVLPDSVVATDPYIIKNISGTGDGFLLHQTKESLCTQCHKFPATGSHFTSANVIWPGGQYGSTYAHTDPTSTELWPPGRSGGSYNRPLPSSFQGSCYNCHWPHGWPNGSGGKYTNLKVDTGANLCYTCHDGNPASTNIKSTFENPNWVILAVGNWNNLNLNNHHDVNASDQTQSGAIIGCSNCHDPHLASSSSPPGSYLISDPDPTDGRFPAPGNSWTGSDWMSEWCLDCHDGSFPPEITPPSTQLMNILDSHTAGGSYGTDAMGTATGNASIKPGYGWATNDTLPCNACHEINHTVNNNYFGLKQIVMSKDGTTPVPSDCGTGYSMTNNSVRTITINGYCWCNTCHTNSMGNKKDNCFECHYHSTRF</sequence>
<evidence type="ECO:0000259" key="4">
    <source>
        <dbReference type="Pfam" id="PF09699"/>
    </source>
</evidence>
<feature type="region of interest" description="Disordered" evidence="2">
    <location>
        <begin position="480"/>
        <end position="500"/>
    </location>
</feature>
<dbReference type="GO" id="GO:0016491">
    <property type="term" value="F:oxidoreductase activity"/>
    <property type="evidence" value="ECO:0007669"/>
    <property type="project" value="TreeGrafter"/>
</dbReference>
<dbReference type="AlphaFoldDB" id="A0A1F5VX85"/>
<evidence type="ECO:0000256" key="1">
    <source>
        <dbReference type="ARBA" id="ARBA00022729"/>
    </source>
</evidence>
<protein>
    <recommendedName>
        <fullName evidence="4">Doubled CXXCH motif domain-containing protein</fullName>
    </recommendedName>
</protein>
<accession>A0A1F5VX85</accession>
<dbReference type="Pfam" id="PF09699">
    <property type="entry name" value="Paired_CXXCH_1"/>
    <property type="match status" value="1"/>
</dbReference>
<keyword evidence="3" id="KW-0472">Membrane</keyword>
<feature type="transmembrane region" description="Helical" evidence="3">
    <location>
        <begin position="12"/>
        <end position="30"/>
    </location>
</feature>
<feature type="domain" description="Doubled CXXCH motif" evidence="4">
    <location>
        <begin position="382"/>
        <end position="420"/>
    </location>
</feature>